<dbReference type="Proteomes" id="UP001597304">
    <property type="component" value="Unassembled WGS sequence"/>
</dbReference>
<comment type="caution">
    <text evidence="2">The sequence shown here is derived from an EMBL/GenBank/DDBJ whole genome shotgun (WGS) entry which is preliminary data.</text>
</comment>
<keyword evidence="1" id="KW-0732">Signal</keyword>
<evidence type="ECO:0000313" key="3">
    <source>
        <dbReference type="Proteomes" id="UP001597304"/>
    </source>
</evidence>
<keyword evidence="3" id="KW-1185">Reference proteome</keyword>
<name>A0ABW4KR79_9BURK</name>
<evidence type="ECO:0000256" key="1">
    <source>
        <dbReference type="SAM" id="SignalP"/>
    </source>
</evidence>
<feature type="chain" id="PRO_5046951660" description="C-type cytochrome" evidence="1">
    <location>
        <begin position="35"/>
        <end position="121"/>
    </location>
</feature>
<evidence type="ECO:0008006" key="4">
    <source>
        <dbReference type="Google" id="ProtNLM"/>
    </source>
</evidence>
<organism evidence="2 3">
    <name type="scientific">Ottowia flava</name>
    <dbReference type="NCBI Taxonomy" id="2675430"/>
    <lineage>
        <taxon>Bacteria</taxon>
        <taxon>Pseudomonadati</taxon>
        <taxon>Pseudomonadota</taxon>
        <taxon>Betaproteobacteria</taxon>
        <taxon>Burkholderiales</taxon>
        <taxon>Comamonadaceae</taxon>
        <taxon>Ottowia</taxon>
    </lineage>
</organism>
<reference evidence="3" key="1">
    <citation type="journal article" date="2019" name="Int. J. Syst. Evol. Microbiol.">
        <title>The Global Catalogue of Microorganisms (GCM) 10K type strain sequencing project: providing services to taxonomists for standard genome sequencing and annotation.</title>
        <authorList>
            <consortium name="The Broad Institute Genomics Platform"/>
            <consortium name="The Broad Institute Genome Sequencing Center for Infectious Disease"/>
            <person name="Wu L."/>
            <person name="Ma J."/>
        </authorList>
    </citation>
    <scope>NUCLEOTIDE SEQUENCE [LARGE SCALE GENOMIC DNA]</scope>
    <source>
        <strain evidence="3">LMG 29247</strain>
    </source>
</reference>
<dbReference type="SUPFAM" id="SSF46626">
    <property type="entry name" value="Cytochrome c"/>
    <property type="match status" value="1"/>
</dbReference>
<dbReference type="RefSeq" id="WP_147912670.1">
    <property type="nucleotide sequence ID" value="NZ_JBHUEJ010000016.1"/>
</dbReference>
<proteinExistence type="predicted"/>
<protein>
    <recommendedName>
        <fullName evidence="4">C-type cytochrome</fullName>
    </recommendedName>
</protein>
<dbReference type="Gene3D" id="1.10.760.10">
    <property type="entry name" value="Cytochrome c-like domain"/>
    <property type="match status" value="1"/>
</dbReference>
<feature type="signal peptide" evidence="1">
    <location>
        <begin position="1"/>
        <end position="34"/>
    </location>
</feature>
<evidence type="ECO:0000313" key="2">
    <source>
        <dbReference type="EMBL" id="MFD1710550.1"/>
    </source>
</evidence>
<sequence>MSTAPMNLLRAPIGRRVASGLLMALTLAAPVARADANLAANMGCLNCHGSVPRGEAPSFERMKQRAARGNKEPKAIADHWLEEMRATASGPRAIVGHREVTDRTAQDIVGWLLAPTSQPVK</sequence>
<accession>A0ABW4KR79</accession>
<dbReference type="EMBL" id="JBHUEJ010000016">
    <property type="protein sequence ID" value="MFD1710550.1"/>
    <property type="molecule type" value="Genomic_DNA"/>
</dbReference>
<gene>
    <name evidence="2" type="ORF">ACFSF0_08025</name>
</gene>
<dbReference type="InterPro" id="IPR036909">
    <property type="entry name" value="Cyt_c-like_dom_sf"/>
</dbReference>